<dbReference type="EMBL" id="JWZX01003134">
    <property type="protein sequence ID" value="KOO24032.1"/>
    <property type="molecule type" value="Genomic_DNA"/>
</dbReference>
<keyword evidence="2" id="KW-1185">Reference proteome</keyword>
<evidence type="ECO:0000313" key="2">
    <source>
        <dbReference type="Proteomes" id="UP000037460"/>
    </source>
</evidence>
<comment type="caution">
    <text evidence="1">The sequence shown here is derived from an EMBL/GenBank/DDBJ whole genome shotgun (WGS) entry which is preliminary data.</text>
</comment>
<proteinExistence type="predicted"/>
<dbReference type="Proteomes" id="UP000037460">
    <property type="component" value="Unassembled WGS sequence"/>
</dbReference>
<gene>
    <name evidence="1" type="ORF">Ctob_001592</name>
</gene>
<evidence type="ECO:0000313" key="1">
    <source>
        <dbReference type="EMBL" id="KOO24032.1"/>
    </source>
</evidence>
<organism evidence="1 2">
    <name type="scientific">Chrysochromulina tobinii</name>
    <dbReference type="NCBI Taxonomy" id="1460289"/>
    <lineage>
        <taxon>Eukaryota</taxon>
        <taxon>Haptista</taxon>
        <taxon>Haptophyta</taxon>
        <taxon>Prymnesiophyceae</taxon>
        <taxon>Prymnesiales</taxon>
        <taxon>Chrysochromulinaceae</taxon>
        <taxon>Chrysochromulina</taxon>
    </lineage>
</organism>
<dbReference type="AlphaFoldDB" id="A0A0M0JCF6"/>
<reference evidence="2" key="1">
    <citation type="journal article" date="2015" name="PLoS Genet.">
        <title>Genome Sequence and Transcriptome Analyses of Chrysochromulina tobin: Metabolic Tools for Enhanced Algal Fitness in the Prominent Order Prymnesiales (Haptophyceae).</title>
        <authorList>
            <person name="Hovde B.T."/>
            <person name="Deodato C.R."/>
            <person name="Hunsperger H.M."/>
            <person name="Ryken S.A."/>
            <person name="Yost W."/>
            <person name="Jha R.K."/>
            <person name="Patterson J."/>
            <person name="Monnat R.J. Jr."/>
            <person name="Barlow S.B."/>
            <person name="Starkenburg S.R."/>
            <person name="Cattolico R.A."/>
        </authorList>
    </citation>
    <scope>NUCLEOTIDE SEQUENCE</scope>
    <source>
        <strain evidence="2">CCMP291</strain>
    </source>
</reference>
<protein>
    <submittedName>
        <fullName evidence="1">Uncharacterized protein</fullName>
    </submittedName>
</protein>
<name>A0A0M0JCF6_9EUKA</name>
<sequence length="196" mass="22106">MQQLWTGLLAELYRAPLTLEITQRVLEYDMRPQNHNRDAMCTVSHTNPPRQGGSQINFRLDARAAPLTCNLTQYRGGPAQSSWPLLAECRALPDLEMMVPEADVLFLFYRVDANISKSVRPAFRQSQHCRTPEMLFERRIDAALEAADAAVANIGVWYGRGAEWASTTPDRTAERYRADVRHLLGRLNGLAPQADP</sequence>
<accession>A0A0M0JCF6</accession>